<feature type="domain" description="Cyclic nucleotide-binding" evidence="1">
    <location>
        <begin position="1"/>
        <end position="91"/>
    </location>
</feature>
<dbReference type="PANTHER" id="PTHR33121:SF70">
    <property type="entry name" value="SIGNALING PROTEIN YKOW"/>
    <property type="match status" value="1"/>
</dbReference>
<dbReference type="RefSeq" id="WP_346050999.1">
    <property type="nucleotide sequence ID" value="NZ_JAYGII010000009.1"/>
</dbReference>
<dbReference type="SMART" id="SM00100">
    <property type="entry name" value="cNMP"/>
    <property type="match status" value="1"/>
</dbReference>
<dbReference type="EMBL" id="JAYGII010000009">
    <property type="protein sequence ID" value="MEA5445369.1"/>
    <property type="molecule type" value="Genomic_DNA"/>
</dbReference>
<dbReference type="InterPro" id="IPR018488">
    <property type="entry name" value="cNMP-bd_CS"/>
</dbReference>
<dbReference type="PROSITE" id="PS50042">
    <property type="entry name" value="CNMP_BINDING_3"/>
    <property type="match status" value="1"/>
</dbReference>
<comment type="caution">
    <text evidence="3">The sequence shown here is derived from an EMBL/GenBank/DDBJ whole genome shotgun (WGS) entry which is preliminary data.</text>
</comment>
<dbReference type="Pfam" id="PF00563">
    <property type="entry name" value="EAL"/>
    <property type="match status" value="1"/>
</dbReference>
<dbReference type="CDD" id="cd01948">
    <property type="entry name" value="EAL"/>
    <property type="match status" value="1"/>
</dbReference>
<evidence type="ECO:0000259" key="1">
    <source>
        <dbReference type="PROSITE" id="PS50042"/>
    </source>
</evidence>
<dbReference type="Gene3D" id="3.20.20.450">
    <property type="entry name" value="EAL domain"/>
    <property type="match status" value="1"/>
</dbReference>
<evidence type="ECO:0000313" key="4">
    <source>
        <dbReference type="Proteomes" id="UP001302316"/>
    </source>
</evidence>
<feature type="domain" description="EAL" evidence="2">
    <location>
        <begin position="136"/>
        <end position="394"/>
    </location>
</feature>
<keyword evidence="4" id="KW-1185">Reference proteome</keyword>
<dbReference type="PROSITE" id="PS50883">
    <property type="entry name" value="EAL"/>
    <property type="match status" value="1"/>
</dbReference>
<proteinExistence type="predicted"/>
<dbReference type="SUPFAM" id="SSF141868">
    <property type="entry name" value="EAL domain-like"/>
    <property type="match status" value="1"/>
</dbReference>
<protein>
    <submittedName>
        <fullName evidence="3">EAL domain-containing protein</fullName>
    </submittedName>
</protein>
<dbReference type="Gene3D" id="2.60.120.10">
    <property type="entry name" value="Jelly Rolls"/>
    <property type="match status" value="1"/>
</dbReference>
<dbReference type="SUPFAM" id="SSF51206">
    <property type="entry name" value="cAMP-binding domain-like"/>
    <property type="match status" value="1"/>
</dbReference>
<dbReference type="CDD" id="cd00038">
    <property type="entry name" value="CAP_ED"/>
    <property type="match status" value="1"/>
</dbReference>
<reference evidence="3 4" key="1">
    <citation type="submission" date="2023-12" db="EMBL/GenBank/DDBJ databases">
        <title>Whole-genome sequencing of halo(alkali)philic microorganisms from hypersaline lakes.</title>
        <authorList>
            <person name="Sorokin D.Y."/>
            <person name="Merkel A.Y."/>
            <person name="Messina E."/>
            <person name="Yakimov M."/>
        </authorList>
    </citation>
    <scope>NUCLEOTIDE SEQUENCE [LARGE SCALE GENOMIC DNA]</scope>
    <source>
        <strain evidence="3 4">AB-CW1</strain>
    </source>
</reference>
<name>A0AAP6JFW2_9GAMM</name>
<organism evidence="3 4">
    <name type="scientific">Natronospira elongata</name>
    <dbReference type="NCBI Taxonomy" id="3110268"/>
    <lineage>
        <taxon>Bacteria</taxon>
        <taxon>Pseudomonadati</taxon>
        <taxon>Pseudomonadota</taxon>
        <taxon>Gammaproteobacteria</taxon>
        <taxon>Natronospirales</taxon>
        <taxon>Natronospiraceae</taxon>
        <taxon>Natronospira</taxon>
    </lineage>
</organism>
<dbReference type="PROSITE" id="PS00889">
    <property type="entry name" value="CNMP_BINDING_2"/>
    <property type="match status" value="1"/>
</dbReference>
<dbReference type="InterPro" id="IPR014710">
    <property type="entry name" value="RmlC-like_jellyroll"/>
</dbReference>
<accession>A0AAP6JFW2</accession>
<dbReference type="InterPro" id="IPR000595">
    <property type="entry name" value="cNMP-bd_dom"/>
</dbReference>
<dbReference type="Proteomes" id="UP001302316">
    <property type="component" value="Unassembled WGS sequence"/>
</dbReference>
<dbReference type="GO" id="GO:0071111">
    <property type="term" value="F:cyclic-guanylate-specific phosphodiesterase activity"/>
    <property type="evidence" value="ECO:0007669"/>
    <property type="project" value="InterPro"/>
</dbReference>
<dbReference type="PANTHER" id="PTHR33121">
    <property type="entry name" value="CYCLIC DI-GMP PHOSPHODIESTERASE PDEF"/>
    <property type="match status" value="1"/>
</dbReference>
<gene>
    <name evidence="3" type="ORF">VCB98_06015</name>
</gene>
<dbReference type="InterPro" id="IPR001633">
    <property type="entry name" value="EAL_dom"/>
</dbReference>
<dbReference type="Pfam" id="PF00027">
    <property type="entry name" value="cNMP_binding"/>
    <property type="match status" value="1"/>
</dbReference>
<dbReference type="InterPro" id="IPR050706">
    <property type="entry name" value="Cyclic-di-GMP_PDE-like"/>
</dbReference>
<dbReference type="InterPro" id="IPR018490">
    <property type="entry name" value="cNMP-bd_dom_sf"/>
</dbReference>
<dbReference type="InterPro" id="IPR035919">
    <property type="entry name" value="EAL_sf"/>
</dbReference>
<dbReference type="PRINTS" id="PR00103">
    <property type="entry name" value="CAMPKINASE"/>
</dbReference>
<dbReference type="AlphaFoldDB" id="A0AAP6JFW2"/>
<sequence>MTERIPGQRFEAGTVIFERGEQGDKAYLIRDGRVEISTDQGGKKVVIANLGPGEVFGELALISHQARTATATAATDTETLVISTERLQAAIDAADPLLQTLLRGNLGRFIWTQRFMLQHAAPKTAETSLEHQAEHDMAVEADIQRAMKSREFELFYQPIIDLRDGRIGGFEALMRWRHPDRGTVSPGEFIGVAEATGQIVAMGAWALEEALDALKRFQAIVDGPGRPPLFMSVNVSGRQLLELEEIDRLGAVLARSGVDPEQIKLEITESLLVDDPMHAAVALQQLREKGVRLAIDDFGTGYSSLSYLHLFPLDTLKIDRSFVSDMVHDPRRERIVRAISGLARDLDLNIIAEGVENDEEMQSLDRFECDYVQGFLLAKPQTAGDIEALLKQDPHYDTHLGS</sequence>
<dbReference type="SMART" id="SM00052">
    <property type="entry name" value="EAL"/>
    <property type="match status" value="1"/>
</dbReference>
<evidence type="ECO:0000259" key="2">
    <source>
        <dbReference type="PROSITE" id="PS50883"/>
    </source>
</evidence>
<evidence type="ECO:0000313" key="3">
    <source>
        <dbReference type="EMBL" id="MEA5445369.1"/>
    </source>
</evidence>